<dbReference type="PANTHER" id="PTHR47338">
    <property type="entry name" value="ZN(II)2CYS6 TRANSCRIPTION FACTOR (EUROFUNG)-RELATED"/>
    <property type="match status" value="1"/>
</dbReference>
<evidence type="ECO:0000256" key="3">
    <source>
        <dbReference type="ARBA" id="ARBA00023015"/>
    </source>
</evidence>
<keyword evidence="2" id="KW-0479">Metal-binding</keyword>
<keyword evidence="5" id="KW-0539">Nucleus</keyword>
<evidence type="ECO:0008006" key="8">
    <source>
        <dbReference type="Google" id="ProtNLM"/>
    </source>
</evidence>
<reference evidence="6 7" key="1">
    <citation type="submission" date="2024-02" db="EMBL/GenBank/DDBJ databases">
        <title>De novo assembly and annotation of 12 fungi associated with fruit tree decline syndrome in Ontario, Canada.</title>
        <authorList>
            <person name="Sulman M."/>
            <person name="Ellouze W."/>
            <person name="Ilyukhin E."/>
        </authorList>
    </citation>
    <scope>NUCLEOTIDE SEQUENCE [LARGE SCALE GENOMIC DNA]</scope>
    <source>
        <strain evidence="6 7">FDS-637</strain>
    </source>
</reference>
<evidence type="ECO:0000256" key="1">
    <source>
        <dbReference type="ARBA" id="ARBA00004123"/>
    </source>
</evidence>
<comment type="caution">
    <text evidence="6">The sequence shown here is derived from an EMBL/GenBank/DDBJ whole genome shotgun (WGS) entry which is preliminary data.</text>
</comment>
<evidence type="ECO:0000256" key="4">
    <source>
        <dbReference type="ARBA" id="ARBA00023163"/>
    </source>
</evidence>
<keyword evidence="7" id="KW-1185">Reference proteome</keyword>
<dbReference type="EMBL" id="JAJVCZ030000003">
    <property type="protein sequence ID" value="KAL0262168.1"/>
    <property type="molecule type" value="Genomic_DNA"/>
</dbReference>
<keyword evidence="3" id="KW-0805">Transcription regulation</keyword>
<dbReference type="InterPro" id="IPR050815">
    <property type="entry name" value="TF_fung"/>
</dbReference>
<comment type="subcellular location">
    <subcellularLocation>
        <location evidence="1">Nucleus</location>
    </subcellularLocation>
</comment>
<gene>
    <name evidence="6" type="ORF">SLS55_003607</name>
</gene>
<evidence type="ECO:0000313" key="6">
    <source>
        <dbReference type="EMBL" id="KAL0262168.1"/>
    </source>
</evidence>
<keyword evidence="4" id="KW-0804">Transcription</keyword>
<dbReference type="CDD" id="cd12148">
    <property type="entry name" value="fungal_TF_MHR"/>
    <property type="match status" value="1"/>
</dbReference>
<evidence type="ECO:0000256" key="2">
    <source>
        <dbReference type="ARBA" id="ARBA00022723"/>
    </source>
</evidence>
<dbReference type="GeneID" id="92007692"/>
<accession>A0ABR3CNE8</accession>
<dbReference type="RefSeq" id="XP_066635197.1">
    <property type="nucleotide sequence ID" value="XM_066775078.1"/>
</dbReference>
<sequence>MVHEERLRRLETNLDRISGLESKIDQLFNDNASTDLSRISQEMPVDPRPSLSIEHQREAPDAFPIPPDLLAAVIDIYFDYVECQPLPLLIRKDSFDFADEVAFGIIAVAARYSTHSYFSRDESSPQVFNQRARTIIFKALETDDATLSTIQATCLISLADYLGK</sequence>
<dbReference type="Proteomes" id="UP001430584">
    <property type="component" value="Unassembled WGS sequence"/>
</dbReference>
<protein>
    <recommendedName>
        <fullName evidence="8">Transcription factor domain-containing protein</fullName>
    </recommendedName>
</protein>
<evidence type="ECO:0000313" key="7">
    <source>
        <dbReference type="Proteomes" id="UP001430584"/>
    </source>
</evidence>
<organism evidence="6 7">
    <name type="scientific">Diplodia seriata</name>
    <dbReference type="NCBI Taxonomy" id="420778"/>
    <lineage>
        <taxon>Eukaryota</taxon>
        <taxon>Fungi</taxon>
        <taxon>Dikarya</taxon>
        <taxon>Ascomycota</taxon>
        <taxon>Pezizomycotina</taxon>
        <taxon>Dothideomycetes</taxon>
        <taxon>Dothideomycetes incertae sedis</taxon>
        <taxon>Botryosphaeriales</taxon>
        <taxon>Botryosphaeriaceae</taxon>
        <taxon>Diplodia</taxon>
    </lineage>
</organism>
<name>A0ABR3CNE8_9PEZI</name>
<proteinExistence type="predicted"/>
<dbReference type="PANTHER" id="PTHR47338:SF27">
    <property type="entry name" value="ZN(II)2CYS6 TRANSCRIPTION FACTOR (EUROFUNG)"/>
    <property type="match status" value="1"/>
</dbReference>
<evidence type="ECO:0000256" key="5">
    <source>
        <dbReference type="ARBA" id="ARBA00023242"/>
    </source>
</evidence>